<feature type="signal peptide" evidence="1">
    <location>
        <begin position="1"/>
        <end position="21"/>
    </location>
</feature>
<dbReference type="EMBL" id="AUSV01000015">
    <property type="protein sequence ID" value="ESP94314.1"/>
    <property type="molecule type" value="Genomic_DNA"/>
</dbReference>
<keyword evidence="1" id="KW-0732">Signal</keyword>
<dbReference type="GeneID" id="29921995"/>
<sequence>MHKIKLLICSMFVVFASSASAWTTSPAGVVENCTWQYVNTYKGIGVYIVEYRSVGSCRYNTKLYDYRVREIRYY</sequence>
<reference evidence="2 3" key="1">
    <citation type="submission" date="2013-07" db="EMBL/GenBank/DDBJ databases">
        <title>Draft genome sequence of Pseudoalteromonas luteoviolacea 2ta16.</title>
        <authorList>
            <person name="Allen E.E."/>
            <person name="Azam F."/>
            <person name="Podell S."/>
        </authorList>
    </citation>
    <scope>NUCLEOTIDE SEQUENCE [LARGE SCALE GENOMIC DNA]</scope>
    <source>
        <strain evidence="2 3">2ta16</strain>
    </source>
</reference>
<accession>V4I292</accession>
<proteinExistence type="predicted"/>
<dbReference type="RefSeq" id="WP_023398235.1">
    <property type="nucleotide sequence ID" value="NZ_AUSV01000015.1"/>
</dbReference>
<evidence type="ECO:0000256" key="1">
    <source>
        <dbReference type="SAM" id="SignalP"/>
    </source>
</evidence>
<dbReference type="PATRIC" id="fig|1353533.3.peg.1294"/>
<feature type="chain" id="PRO_5004719158" evidence="1">
    <location>
        <begin position="22"/>
        <end position="74"/>
    </location>
</feature>
<dbReference type="Proteomes" id="UP000017820">
    <property type="component" value="Unassembled WGS sequence"/>
</dbReference>
<evidence type="ECO:0000313" key="3">
    <source>
        <dbReference type="Proteomes" id="UP000017820"/>
    </source>
</evidence>
<organism evidence="2 3">
    <name type="scientific">Pseudoalteromonas luteoviolacea (strain 2ta16)</name>
    <dbReference type="NCBI Taxonomy" id="1353533"/>
    <lineage>
        <taxon>Bacteria</taxon>
        <taxon>Pseudomonadati</taxon>
        <taxon>Pseudomonadota</taxon>
        <taxon>Gammaproteobacteria</taxon>
        <taxon>Alteromonadales</taxon>
        <taxon>Pseudoalteromonadaceae</taxon>
        <taxon>Pseudoalteromonas</taxon>
    </lineage>
</organism>
<gene>
    <name evidence="2" type="ORF">PL2TA16_01014</name>
</gene>
<evidence type="ECO:0000313" key="2">
    <source>
        <dbReference type="EMBL" id="ESP94314.1"/>
    </source>
</evidence>
<name>V4I292_PSEL2</name>
<dbReference type="AlphaFoldDB" id="V4I292"/>
<comment type="caution">
    <text evidence="2">The sequence shown here is derived from an EMBL/GenBank/DDBJ whole genome shotgun (WGS) entry which is preliminary data.</text>
</comment>
<protein>
    <submittedName>
        <fullName evidence="2">Uncharacterized protein</fullName>
    </submittedName>
</protein>